<accession>A0A8X6LXW7</accession>
<dbReference type="GO" id="GO:0005179">
    <property type="term" value="F:hormone activity"/>
    <property type="evidence" value="ECO:0007669"/>
    <property type="project" value="InterPro"/>
</dbReference>
<dbReference type="GO" id="GO:0005576">
    <property type="term" value="C:extracellular region"/>
    <property type="evidence" value="ECO:0007669"/>
    <property type="project" value="InterPro"/>
</dbReference>
<protein>
    <submittedName>
        <fullName evidence="6">IlGF domain-containing protein</fullName>
    </submittedName>
</protein>
<keyword evidence="2" id="KW-0165">Cleavage on pair of basic residues</keyword>
<evidence type="ECO:0000313" key="7">
    <source>
        <dbReference type="Proteomes" id="UP000887116"/>
    </source>
</evidence>
<dbReference type="InterPro" id="IPR022353">
    <property type="entry name" value="Insulin_CS"/>
</dbReference>
<proteinExistence type="inferred from homology"/>
<evidence type="ECO:0000256" key="1">
    <source>
        <dbReference type="ARBA" id="ARBA00009034"/>
    </source>
</evidence>
<feature type="signal peptide" evidence="4">
    <location>
        <begin position="1"/>
        <end position="17"/>
    </location>
</feature>
<dbReference type="SUPFAM" id="SSF56994">
    <property type="entry name" value="Insulin-like"/>
    <property type="match status" value="1"/>
</dbReference>
<evidence type="ECO:0000256" key="2">
    <source>
        <dbReference type="ARBA" id="ARBA00022685"/>
    </source>
</evidence>
<comment type="similarity">
    <text evidence="1">Belongs to the insulin family.</text>
</comment>
<evidence type="ECO:0000259" key="5">
    <source>
        <dbReference type="SMART" id="SM00078"/>
    </source>
</evidence>
<keyword evidence="3 4" id="KW-0732">Signal</keyword>
<dbReference type="EMBL" id="BMAO01008550">
    <property type="protein sequence ID" value="GFR24732.1"/>
    <property type="molecule type" value="Genomic_DNA"/>
</dbReference>
<dbReference type="Proteomes" id="UP000887116">
    <property type="component" value="Unassembled WGS sequence"/>
</dbReference>
<comment type="caution">
    <text evidence="6">The sequence shown here is derived from an EMBL/GenBank/DDBJ whole genome shotgun (WGS) entry which is preliminary data.</text>
</comment>
<dbReference type="OrthoDB" id="6407379at2759"/>
<dbReference type="SMART" id="SM00078">
    <property type="entry name" value="IlGF"/>
    <property type="match status" value="1"/>
</dbReference>
<evidence type="ECO:0000256" key="3">
    <source>
        <dbReference type="ARBA" id="ARBA00022729"/>
    </source>
</evidence>
<evidence type="ECO:0000313" key="6">
    <source>
        <dbReference type="EMBL" id="GFR24732.1"/>
    </source>
</evidence>
<gene>
    <name evidence="6" type="primary">AVEN_230218_1</name>
    <name evidence="6" type="ORF">TNCT_339241</name>
</gene>
<organism evidence="6 7">
    <name type="scientific">Trichonephila clavata</name>
    <name type="common">Joro spider</name>
    <name type="synonym">Nephila clavata</name>
    <dbReference type="NCBI Taxonomy" id="2740835"/>
    <lineage>
        <taxon>Eukaryota</taxon>
        <taxon>Metazoa</taxon>
        <taxon>Ecdysozoa</taxon>
        <taxon>Arthropoda</taxon>
        <taxon>Chelicerata</taxon>
        <taxon>Arachnida</taxon>
        <taxon>Araneae</taxon>
        <taxon>Araneomorphae</taxon>
        <taxon>Entelegynae</taxon>
        <taxon>Araneoidea</taxon>
        <taxon>Nephilidae</taxon>
        <taxon>Trichonephila</taxon>
    </lineage>
</organism>
<dbReference type="PROSITE" id="PS00262">
    <property type="entry name" value="INSULIN"/>
    <property type="match status" value="1"/>
</dbReference>
<reference evidence="6" key="1">
    <citation type="submission" date="2020-07" db="EMBL/GenBank/DDBJ databases">
        <title>Multicomponent nature underlies the extraordinary mechanical properties of spider dragline silk.</title>
        <authorList>
            <person name="Kono N."/>
            <person name="Nakamura H."/>
            <person name="Mori M."/>
            <person name="Yoshida Y."/>
            <person name="Ohtoshi R."/>
            <person name="Malay A.D."/>
            <person name="Moran D.A.P."/>
            <person name="Tomita M."/>
            <person name="Numata K."/>
            <person name="Arakawa K."/>
        </authorList>
    </citation>
    <scope>NUCLEOTIDE SEQUENCE</scope>
</reference>
<dbReference type="Gene3D" id="1.10.100.10">
    <property type="entry name" value="Insulin-like"/>
    <property type="match status" value="1"/>
</dbReference>
<keyword evidence="7" id="KW-1185">Reference proteome</keyword>
<feature type="domain" description="Insulin-like" evidence="5">
    <location>
        <begin position="25"/>
        <end position="77"/>
    </location>
</feature>
<dbReference type="InterPro" id="IPR036438">
    <property type="entry name" value="Insulin-like_sf"/>
</dbReference>
<dbReference type="InterPro" id="IPR016179">
    <property type="entry name" value="Insulin-like"/>
</dbReference>
<dbReference type="AlphaFoldDB" id="A0A8X6LXW7"/>
<name>A0A8X6LXW7_TRICU</name>
<feature type="chain" id="PRO_5036489262" evidence="4">
    <location>
        <begin position="18"/>
        <end position="84"/>
    </location>
</feature>
<evidence type="ECO:0000256" key="4">
    <source>
        <dbReference type="SAM" id="SignalP"/>
    </source>
</evidence>
<sequence>MYKVAFVLFTLVCCLNAFTVSRQDQKLCGDELPATVSLLCTGQFNTNAAFTEARFGRELAERCCTSPCDTHTLLSFCQHLAKDN</sequence>